<gene>
    <name evidence="3" type="ORF">ES675_04575</name>
</gene>
<evidence type="ECO:0000313" key="4">
    <source>
        <dbReference type="Proteomes" id="UP000324358"/>
    </source>
</evidence>
<comment type="caution">
    <text evidence="3">The sequence shown here is derived from an EMBL/GenBank/DDBJ whole genome shotgun (WGS) entry which is preliminary data.</text>
</comment>
<evidence type="ECO:0000259" key="2">
    <source>
        <dbReference type="Pfam" id="PF18962"/>
    </source>
</evidence>
<keyword evidence="1" id="KW-0732">Signal</keyword>
<dbReference type="RefSeq" id="WP_148367275.1">
    <property type="nucleotide sequence ID" value="NZ_VSKL01000001.1"/>
</dbReference>
<sequence>MKTHVIFFLLFGFVIGTFAQNIDKQVVASAGNTSSNANYQLTSTIGEPIIGLKGSSVSINQGFLAGATNDATLSVEELVESESVKIYPNPVTDFVNISIPDNNENIRVTIYSATGKQVGNYTMNNALRNLDLSHLSSGMYLVQLDFKDAANSKTFKIIKK</sequence>
<accession>A0A5D0R1K4</accession>
<name>A0A5D0R1K4_9FLAO</name>
<protein>
    <submittedName>
        <fullName evidence="3">T9SS type A sorting domain-containing protein</fullName>
    </submittedName>
</protein>
<dbReference type="AlphaFoldDB" id="A0A5D0R1K4"/>
<dbReference type="OrthoDB" id="1446649at2"/>
<organism evidence="3 4">
    <name type="scientific">Bizionia algoritergicola</name>
    <dbReference type="NCBI Taxonomy" id="291187"/>
    <lineage>
        <taxon>Bacteria</taxon>
        <taxon>Pseudomonadati</taxon>
        <taxon>Bacteroidota</taxon>
        <taxon>Flavobacteriia</taxon>
        <taxon>Flavobacteriales</taxon>
        <taxon>Flavobacteriaceae</taxon>
        <taxon>Bizionia</taxon>
    </lineage>
</organism>
<evidence type="ECO:0000256" key="1">
    <source>
        <dbReference type="ARBA" id="ARBA00022729"/>
    </source>
</evidence>
<dbReference type="InterPro" id="IPR026444">
    <property type="entry name" value="Secre_tail"/>
</dbReference>
<evidence type="ECO:0000313" key="3">
    <source>
        <dbReference type="EMBL" id="TYB75403.1"/>
    </source>
</evidence>
<feature type="domain" description="Secretion system C-terminal sorting" evidence="2">
    <location>
        <begin position="86"/>
        <end position="155"/>
    </location>
</feature>
<proteinExistence type="predicted"/>
<reference evidence="3 4" key="1">
    <citation type="submission" date="2019-08" db="EMBL/GenBank/DDBJ databases">
        <title>Genomes of Antarctic Bizionia species.</title>
        <authorList>
            <person name="Bowman J.P."/>
        </authorList>
    </citation>
    <scope>NUCLEOTIDE SEQUENCE [LARGE SCALE GENOMIC DNA]</scope>
    <source>
        <strain evidence="3 4">APA-1</strain>
    </source>
</reference>
<dbReference type="NCBIfam" id="TIGR04183">
    <property type="entry name" value="Por_Secre_tail"/>
    <property type="match status" value="1"/>
</dbReference>
<dbReference type="EMBL" id="VSKL01000001">
    <property type="protein sequence ID" value="TYB75403.1"/>
    <property type="molecule type" value="Genomic_DNA"/>
</dbReference>
<dbReference type="Proteomes" id="UP000324358">
    <property type="component" value="Unassembled WGS sequence"/>
</dbReference>
<keyword evidence="4" id="KW-1185">Reference proteome</keyword>
<dbReference type="Pfam" id="PF18962">
    <property type="entry name" value="Por_Secre_tail"/>
    <property type="match status" value="1"/>
</dbReference>